<evidence type="ECO:0000256" key="5">
    <source>
        <dbReference type="ARBA" id="ARBA00023284"/>
    </source>
</evidence>
<evidence type="ECO:0000256" key="3">
    <source>
        <dbReference type="ARBA" id="ARBA00023002"/>
    </source>
</evidence>
<dbReference type="Pfam" id="PF07992">
    <property type="entry name" value="Pyr_redox_2"/>
    <property type="match status" value="1"/>
</dbReference>
<dbReference type="Proteomes" id="UP001206925">
    <property type="component" value="Unassembled WGS sequence"/>
</dbReference>
<evidence type="ECO:0000313" key="7">
    <source>
        <dbReference type="EMBL" id="KAI7739029.1"/>
    </source>
</evidence>
<comment type="similarity">
    <text evidence="2">Belongs to the class-I pyridine nucleotide-disulfide oxidoreductase family.</text>
</comment>
<comment type="cofactor">
    <cofactor evidence="1">
        <name>FAD</name>
        <dbReference type="ChEBI" id="CHEBI:57692"/>
    </cofactor>
</comment>
<keyword evidence="5" id="KW-0676">Redox-active center</keyword>
<evidence type="ECO:0000256" key="4">
    <source>
        <dbReference type="ARBA" id="ARBA00023157"/>
    </source>
</evidence>
<dbReference type="GO" id="GO:0006749">
    <property type="term" value="P:glutathione metabolic process"/>
    <property type="evidence" value="ECO:0007669"/>
    <property type="project" value="TreeGrafter"/>
</dbReference>
<dbReference type="PANTHER" id="PTHR42737">
    <property type="entry name" value="GLUTATHIONE REDUCTASE"/>
    <property type="match status" value="1"/>
</dbReference>
<proteinExistence type="inferred from homology"/>
<dbReference type="GO" id="GO:0005739">
    <property type="term" value="C:mitochondrion"/>
    <property type="evidence" value="ECO:0007669"/>
    <property type="project" value="TreeGrafter"/>
</dbReference>
<dbReference type="GO" id="GO:0050660">
    <property type="term" value="F:flavin adenine dinucleotide binding"/>
    <property type="evidence" value="ECO:0007669"/>
    <property type="project" value="InterPro"/>
</dbReference>
<dbReference type="Gene3D" id="3.50.50.60">
    <property type="entry name" value="FAD/NAD(P)-binding domain"/>
    <property type="match status" value="2"/>
</dbReference>
<keyword evidence="3" id="KW-0560">Oxidoreductase</keyword>
<dbReference type="GO" id="GO:0034599">
    <property type="term" value="P:cellular response to oxidative stress"/>
    <property type="evidence" value="ECO:0007669"/>
    <property type="project" value="TreeGrafter"/>
</dbReference>
<organism evidence="7 8">
    <name type="scientific">Ambrosia artemisiifolia</name>
    <name type="common">Common ragweed</name>
    <dbReference type="NCBI Taxonomy" id="4212"/>
    <lineage>
        <taxon>Eukaryota</taxon>
        <taxon>Viridiplantae</taxon>
        <taxon>Streptophyta</taxon>
        <taxon>Embryophyta</taxon>
        <taxon>Tracheophyta</taxon>
        <taxon>Spermatophyta</taxon>
        <taxon>Magnoliopsida</taxon>
        <taxon>eudicotyledons</taxon>
        <taxon>Gunneridae</taxon>
        <taxon>Pentapetalae</taxon>
        <taxon>asterids</taxon>
        <taxon>campanulids</taxon>
        <taxon>Asterales</taxon>
        <taxon>Asteraceae</taxon>
        <taxon>Asteroideae</taxon>
        <taxon>Heliantheae alliance</taxon>
        <taxon>Heliantheae</taxon>
        <taxon>Ambrosia</taxon>
    </lineage>
</organism>
<dbReference type="EMBL" id="JAMZMK010008687">
    <property type="protein sequence ID" value="KAI7739029.1"/>
    <property type="molecule type" value="Genomic_DNA"/>
</dbReference>
<feature type="domain" description="FAD/NAD(P)-binding" evidence="6">
    <location>
        <begin position="81"/>
        <end position="190"/>
    </location>
</feature>
<comment type="caution">
    <text evidence="7">The sequence shown here is derived from an EMBL/GenBank/DDBJ whole genome shotgun (WGS) entry which is preliminary data.</text>
</comment>
<name>A0AAD5GF11_AMBAR</name>
<dbReference type="GO" id="GO:0005829">
    <property type="term" value="C:cytosol"/>
    <property type="evidence" value="ECO:0007669"/>
    <property type="project" value="TreeGrafter"/>
</dbReference>
<evidence type="ECO:0000256" key="2">
    <source>
        <dbReference type="ARBA" id="ARBA00007532"/>
    </source>
</evidence>
<keyword evidence="4" id="KW-1015">Disulfide bond</keyword>
<dbReference type="AlphaFoldDB" id="A0AAD5GF11"/>
<accession>A0AAD5GF11</accession>
<evidence type="ECO:0000259" key="6">
    <source>
        <dbReference type="Pfam" id="PF07992"/>
    </source>
</evidence>
<evidence type="ECO:0000256" key="1">
    <source>
        <dbReference type="ARBA" id="ARBA00001974"/>
    </source>
</evidence>
<evidence type="ECO:0000313" key="8">
    <source>
        <dbReference type="Proteomes" id="UP001206925"/>
    </source>
</evidence>
<dbReference type="InterPro" id="IPR023753">
    <property type="entry name" value="FAD/NAD-binding_dom"/>
</dbReference>
<reference evidence="7" key="1">
    <citation type="submission" date="2022-06" db="EMBL/GenBank/DDBJ databases">
        <title>Uncovering the hologenomic basis of an extraordinary plant invasion.</title>
        <authorList>
            <person name="Bieker V.C."/>
            <person name="Martin M.D."/>
            <person name="Gilbert T."/>
            <person name="Hodgins K."/>
            <person name="Battlay P."/>
            <person name="Petersen B."/>
            <person name="Wilson J."/>
        </authorList>
    </citation>
    <scope>NUCLEOTIDE SEQUENCE</scope>
    <source>
        <strain evidence="7">AA19_3_7</strain>
        <tissue evidence="7">Leaf</tissue>
    </source>
</reference>
<sequence>MGNKTKTLKKKDEWRWVDPMDIPFSIKQATSKKVISREECEKKLNDVKIHKEDMIELVMIYFVIEGYIDAAKKVSNGILHGAYIAVEFDSVWRGMGSTINLCFRKELPLRGFDDEMRALVARNLEGRGIILHPQTNMTKLVKTEDGIKVTTNHGEELIANVVLFATGRILNTKRLNLQVVGVEVDSIGAVKG</sequence>
<dbReference type="PANTHER" id="PTHR42737:SF2">
    <property type="entry name" value="GLUTATHIONE REDUCTASE"/>
    <property type="match status" value="1"/>
</dbReference>
<dbReference type="PRINTS" id="PR00411">
    <property type="entry name" value="PNDRDTASEI"/>
</dbReference>
<dbReference type="GO" id="GO:0045454">
    <property type="term" value="P:cell redox homeostasis"/>
    <property type="evidence" value="ECO:0007669"/>
    <property type="project" value="InterPro"/>
</dbReference>
<dbReference type="InterPro" id="IPR046952">
    <property type="entry name" value="GSHR/TRXR-like"/>
</dbReference>
<dbReference type="InterPro" id="IPR036188">
    <property type="entry name" value="FAD/NAD-bd_sf"/>
</dbReference>
<dbReference type="SUPFAM" id="SSF51905">
    <property type="entry name" value="FAD/NAD(P)-binding domain"/>
    <property type="match status" value="1"/>
</dbReference>
<keyword evidence="8" id="KW-1185">Reference proteome</keyword>
<protein>
    <recommendedName>
        <fullName evidence="6">FAD/NAD(P)-binding domain-containing protein</fullName>
    </recommendedName>
</protein>
<gene>
    <name evidence="7" type="ORF">M8C21_030562</name>
</gene>
<dbReference type="GO" id="GO:0004362">
    <property type="term" value="F:glutathione-disulfide reductase (NADPH) activity"/>
    <property type="evidence" value="ECO:0007669"/>
    <property type="project" value="TreeGrafter"/>
</dbReference>